<dbReference type="PANTHER" id="PTHR13343:SF17">
    <property type="entry name" value="CELLULAR REPRESSOR OF E1A-STIMULATED GENES, ISOFORM A"/>
    <property type="match status" value="1"/>
</dbReference>
<evidence type="ECO:0000313" key="3">
    <source>
        <dbReference type="Proteomes" id="UP000599109"/>
    </source>
</evidence>
<reference evidence="2 3" key="1">
    <citation type="journal article" date="2017" name="Int. J. Syst. Evol. Microbiol.">
        <title>Ramlibacter monticola sp. nov., isolated from forest soil.</title>
        <authorList>
            <person name="Chaudhary D.K."/>
            <person name="Kim J."/>
        </authorList>
    </citation>
    <scope>NUCLEOTIDE SEQUENCE [LARGE SCALE GENOMIC DNA]</scope>
    <source>
        <strain evidence="2 3">KACC 19175</strain>
    </source>
</reference>
<dbReference type="InterPro" id="IPR012349">
    <property type="entry name" value="Split_barrel_FMN-bd"/>
</dbReference>
<dbReference type="PANTHER" id="PTHR13343">
    <property type="entry name" value="CREG1 PROTEIN"/>
    <property type="match status" value="1"/>
</dbReference>
<dbReference type="Proteomes" id="UP000599109">
    <property type="component" value="Unassembled WGS sequence"/>
</dbReference>
<dbReference type="InterPro" id="IPR011576">
    <property type="entry name" value="Pyridox_Oxase_N"/>
</dbReference>
<organism evidence="2 3">
    <name type="scientific">Ramlibacter monticola</name>
    <dbReference type="NCBI Taxonomy" id="1926872"/>
    <lineage>
        <taxon>Bacteria</taxon>
        <taxon>Pseudomonadati</taxon>
        <taxon>Pseudomonadota</taxon>
        <taxon>Betaproteobacteria</taxon>
        <taxon>Burkholderiales</taxon>
        <taxon>Comamonadaceae</taxon>
        <taxon>Ramlibacter</taxon>
    </lineage>
</organism>
<evidence type="ECO:0000313" key="2">
    <source>
        <dbReference type="EMBL" id="MBL0393814.1"/>
    </source>
</evidence>
<dbReference type="InterPro" id="IPR014419">
    <property type="entry name" value="HutZ"/>
</dbReference>
<feature type="domain" description="Pyridoxamine 5'-phosphate oxidase N-terminal" evidence="1">
    <location>
        <begin position="8"/>
        <end position="136"/>
    </location>
</feature>
<proteinExistence type="predicted"/>
<dbReference type="PIRSF" id="PIRSF004633">
    <property type="entry name" value="UCP_PLP_oxd"/>
    <property type="match status" value="1"/>
</dbReference>
<sequence length="159" mass="17285">MNAIQAGALRQLLERQEIAALGTLHNGEPFVSMVPYALAPQGRGFVIHVSRLATHTKDMEQHPGVSLLVMDERAPEVPPQALARVTVQGDARPCPPEAPLYAAAKEAYLSRFPNSQEMFGFADFSLFLIEPRSLRVVGGFAQAWSFTAADYARCMGAEG</sequence>
<accession>A0A937CVN2</accession>
<dbReference type="EMBL" id="JAEQNE010000006">
    <property type="protein sequence ID" value="MBL0393814.1"/>
    <property type="molecule type" value="Genomic_DNA"/>
</dbReference>
<name>A0A937CVN2_9BURK</name>
<comment type="caution">
    <text evidence="2">The sequence shown here is derived from an EMBL/GenBank/DDBJ whole genome shotgun (WGS) entry which is preliminary data.</text>
</comment>
<gene>
    <name evidence="2" type="ORF">JJ685_21940</name>
</gene>
<dbReference type="AlphaFoldDB" id="A0A937CVN2"/>
<evidence type="ECO:0000259" key="1">
    <source>
        <dbReference type="Pfam" id="PF01243"/>
    </source>
</evidence>
<keyword evidence="3" id="KW-1185">Reference proteome</keyword>
<dbReference type="RefSeq" id="WP_201676471.1">
    <property type="nucleotide sequence ID" value="NZ_JAEQNE010000006.1"/>
</dbReference>
<dbReference type="GO" id="GO:0005737">
    <property type="term" value="C:cytoplasm"/>
    <property type="evidence" value="ECO:0007669"/>
    <property type="project" value="UniProtKB-ARBA"/>
</dbReference>
<dbReference type="SUPFAM" id="SSF50475">
    <property type="entry name" value="FMN-binding split barrel"/>
    <property type="match status" value="1"/>
</dbReference>
<protein>
    <submittedName>
        <fullName evidence="2">Pyridoxamine 5'-phosphate oxidase family protein</fullName>
    </submittedName>
</protein>
<dbReference type="Gene3D" id="2.30.110.10">
    <property type="entry name" value="Electron Transport, Fmn-binding Protein, Chain A"/>
    <property type="match status" value="1"/>
</dbReference>
<dbReference type="Pfam" id="PF01243">
    <property type="entry name" value="PNPOx_N"/>
    <property type="match status" value="1"/>
</dbReference>